<dbReference type="InterPro" id="IPR029058">
    <property type="entry name" value="AB_hydrolase_fold"/>
</dbReference>
<accession>A0A9D4ZM10</accession>
<gene>
    <name evidence="2" type="ORF">GOP47_0007985</name>
</gene>
<name>A0A9D4ZM10_ADICA</name>
<evidence type="ECO:0000259" key="1">
    <source>
        <dbReference type="Pfam" id="PF07859"/>
    </source>
</evidence>
<feature type="non-terminal residue" evidence="2">
    <location>
        <position position="336"/>
    </location>
</feature>
<dbReference type="AlphaFoldDB" id="A0A9D4ZM10"/>
<dbReference type="Pfam" id="PF07859">
    <property type="entry name" value="Abhydrolase_3"/>
    <property type="match status" value="1"/>
</dbReference>
<sequence>EEVEDLRMANVVLYDDGSIDRAPHDPPPVPACLEPPSSLQASTLDLPLNHAKGTYLRLFKPPLHHRLPLLLYFHGGGFIFGSTTLPADHNFLCKLAVLAPALIVSVEYRLAPEHPLPSAYEDCIEALLWIHKQVLLGEHASHPWLSRYADFSNCFLGGDSAGTNIAHHVAMWAATGLGFQRGSKDLGSASAGWCPVDADTCAPAMEGLCVRGVILIHPYFTCGEETYSKGEATAWKFAGVNTDHPFSNPLMAGVPSLAGAELPCYLVAVASDDMFAKRGLAFHKGLVDAGKMSKLFISQGEPHVFHILTPDSKNVPEFLDELCAFIKGGLNETPII</sequence>
<evidence type="ECO:0000313" key="3">
    <source>
        <dbReference type="Proteomes" id="UP000886520"/>
    </source>
</evidence>
<dbReference type="Proteomes" id="UP000886520">
    <property type="component" value="Chromosome 7"/>
</dbReference>
<feature type="domain" description="Alpha/beta hydrolase fold-3" evidence="1">
    <location>
        <begin position="70"/>
        <end position="306"/>
    </location>
</feature>
<dbReference type="OrthoDB" id="408631at2759"/>
<dbReference type="SUPFAM" id="SSF53474">
    <property type="entry name" value="alpha/beta-Hydrolases"/>
    <property type="match status" value="1"/>
</dbReference>
<dbReference type="InterPro" id="IPR050466">
    <property type="entry name" value="Carboxylest/Gibb_receptor"/>
</dbReference>
<protein>
    <recommendedName>
        <fullName evidence="1">Alpha/beta hydrolase fold-3 domain-containing protein</fullName>
    </recommendedName>
</protein>
<evidence type="ECO:0000313" key="2">
    <source>
        <dbReference type="EMBL" id="KAI5078161.1"/>
    </source>
</evidence>
<proteinExistence type="predicted"/>
<reference evidence="2" key="1">
    <citation type="submission" date="2021-01" db="EMBL/GenBank/DDBJ databases">
        <title>Adiantum capillus-veneris genome.</title>
        <authorList>
            <person name="Fang Y."/>
            <person name="Liao Q."/>
        </authorList>
    </citation>
    <scope>NUCLEOTIDE SEQUENCE</scope>
    <source>
        <strain evidence="2">H3</strain>
        <tissue evidence="2">Leaf</tissue>
    </source>
</reference>
<dbReference type="PANTHER" id="PTHR23024:SF589">
    <property type="entry name" value="CARBOXYLESTERASE 17-RELATED"/>
    <property type="match status" value="1"/>
</dbReference>
<dbReference type="GO" id="GO:0016787">
    <property type="term" value="F:hydrolase activity"/>
    <property type="evidence" value="ECO:0007669"/>
    <property type="project" value="InterPro"/>
</dbReference>
<keyword evidence="3" id="KW-1185">Reference proteome</keyword>
<comment type="caution">
    <text evidence="2">The sequence shown here is derived from an EMBL/GenBank/DDBJ whole genome shotgun (WGS) entry which is preliminary data.</text>
</comment>
<dbReference type="PANTHER" id="PTHR23024">
    <property type="entry name" value="ARYLACETAMIDE DEACETYLASE"/>
    <property type="match status" value="1"/>
</dbReference>
<dbReference type="Gene3D" id="3.40.50.1820">
    <property type="entry name" value="alpha/beta hydrolase"/>
    <property type="match status" value="1"/>
</dbReference>
<dbReference type="InterPro" id="IPR013094">
    <property type="entry name" value="AB_hydrolase_3"/>
</dbReference>
<organism evidence="2 3">
    <name type="scientific">Adiantum capillus-veneris</name>
    <name type="common">Maidenhair fern</name>
    <dbReference type="NCBI Taxonomy" id="13818"/>
    <lineage>
        <taxon>Eukaryota</taxon>
        <taxon>Viridiplantae</taxon>
        <taxon>Streptophyta</taxon>
        <taxon>Embryophyta</taxon>
        <taxon>Tracheophyta</taxon>
        <taxon>Polypodiopsida</taxon>
        <taxon>Polypodiidae</taxon>
        <taxon>Polypodiales</taxon>
        <taxon>Pteridineae</taxon>
        <taxon>Pteridaceae</taxon>
        <taxon>Vittarioideae</taxon>
        <taxon>Adiantum</taxon>
    </lineage>
</organism>
<dbReference type="EMBL" id="JABFUD020000007">
    <property type="protein sequence ID" value="KAI5078161.1"/>
    <property type="molecule type" value="Genomic_DNA"/>
</dbReference>